<dbReference type="InterPro" id="IPR004900">
    <property type="entry name" value="Poxvirus_P35"/>
</dbReference>
<evidence type="ECO:0000256" key="2">
    <source>
        <dbReference type="ARBA" id="ARBA00022581"/>
    </source>
</evidence>
<dbReference type="GO" id="GO:0055036">
    <property type="term" value="C:virion membrane"/>
    <property type="evidence" value="ECO:0007669"/>
    <property type="project" value="UniProtKB-SubCell"/>
</dbReference>
<evidence type="ECO:0000256" key="4">
    <source>
        <dbReference type="ARBA" id="ARBA00022804"/>
    </source>
</evidence>
<gene>
    <name evidence="12" type="primary">90</name>
</gene>
<evidence type="ECO:0000256" key="11">
    <source>
        <dbReference type="SAM" id="Phobius"/>
    </source>
</evidence>
<keyword evidence="10" id="KW-1160">Virus entry into host cell</keyword>
<evidence type="ECO:0000256" key="1">
    <source>
        <dbReference type="ARBA" id="ARBA00004381"/>
    </source>
</evidence>
<dbReference type="GO" id="GO:0046718">
    <property type="term" value="P:symbiont entry into host cell"/>
    <property type="evidence" value="ECO:0007669"/>
    <property type="project" value="UniProtKB-KW"/>
</dbReference>
<evidence type="ECO:0000256" key="5">
    <source>
        <dbReference type="ARBA" id="ARBA00022844"/>
    </source>
</evidence>
<evidence type="ECO:0000313" key="12">
    <source>
        <dbReference type="EMBL" id="AIT70705.1"/>
    </source>
</evidence>
<keyword evidence="8 11" id="KW-1133">Transmembrane helix</keyword>
<feature type="transmembrane region" description="Helical" evidence="11">
    <location>
        <begin position="281"/>
        <end position="306"/>
    </location>
</feature>
<protein>
    <submittedName>
        <fullName evidence="12">MV heparin binding surface protein</fullName>
    </submittedName>
</protein>
<evidence type="ECO:0000256" key="7">
    <source>
        <dbReference type="ARBA" id="ARBA00022921"/>
    </source>
</evidence>
<organism evidence="12 13">
    <name type="scientific">Cotia virus</name>
    <dbReference type="NCBI Taxonomy" id="39444"/>
    <lineage>
        <taxon>Viruses</taxon>
        <taxon>Varidnaviria</taxon>
        <taxon>Bamfordvirae</taxon>
        <taxon>Nucleocytoviricota</taxon>
        <taxon>Pokkesviricetes</taxon>
        <taxon>Chitovirales</taxon>
        <taxon>Poxviridae</taxon>
        <taxon>Chordopoxvirinae</taxon>
        <taxon>Oryzopoxvirus</taxon>
        <taxon>Oryzopoxvirus cotia</taxon>
    </lineage>
</organism>
<dbReference type="Pfam" id="PF03213">
    <property type="entry name" value="Pox_P35"/>
    <property type="match status" value="1"/>
</dbReference>
<dbReference type="EMBL" id="KM595078">
    <property type="protein sequence ID" value="AIT70705.1"/>
    <property type="molecule type" value="Genomic_DNA"/>
</dbReference>
<evidence type="ECO:0000313" key="13">
    <source>
        <dbReference type="Proteomes" id="UP000121784"/>
    </source>
</evidence>
<keyword evidence="7" id="KW-0426">Late protein</keyword>
<keyword evidence="6" id="KW-0261">Viral envelope protein</keyword>
<dbReference type="GO" id="GO:0019031">
    <property type="term" value="C:viral envelope"/>
    <property type="evidence" value="ECO:0007669"/>
    <property type="project" value="UniProtKB-KW"/>
</dbReference>
<dbReference type="GO" id="GO:0019062">
    <property type="term" value="P:virion attachment to host cell"/>
    <property type="evidence" value="ECO:0007669"/>
    <property type="project" value="UniProtKB-KW"/>
</dbReference>
<evidence type="ECO:0000256" key="9">
    <source>
        <dbReference type="ARBA" id="ARBA00023136"/>
    </source>
</evidence>
<comment type="subcellular location">
    <subcellularLocation>
        <location evidence="1">Virion membrane</location>
        <topology evidence="1">Single-pass membrane protein</topology>
    </subcellularLocation>
</comment>
<keyword evidence="3 11" id="KW-0812">Transmembrane</keyword>
<evidence type="ECO:0000256" key="6">
    <source>
        <dbReference type="ARBA" id="ARBA00022879"/>
    </source>
</evidence>
<evidence type="ECO:0000256" key="10">
    <source>
        <dbReference type="ARBA" id="ARBA00023296"/>
    </source>
</evidence>
<keyword evidence="2" id="KW-0945">Host-virus interaction</keyword>
<evidence type="ECO:0000256" key="8">
    <source>
        <dbReference type="ARBA" id="ARBA00022989"/>
    </source>
</evidence>
<proteinExistence type="predicted"/>
<evidence type="ECO:0000256" key="3">
    <source>
        <dbReference type="ARBA" id="ARBA00022692"/>
    </source>
</evidence>
<keyword evidence="5" id="KW-0946">Virion</keyword>
<accession>A0A097IVU7</accession>
<keyword evidence="4" id="KW-1161">Viral attachment to host cell</keyword>
<reference evidence="12 13" key="1">
    <citation type="submission" date="2014-09" db="EMBL/GenBank/DDBJ databases">
        <title>Complete Genome Sequence of the Embu Virus Strain SPAn 880.</title>
        <authorList>
            <person name="Ibrahim M.S."/>
            <person name="Antwerpen M.H."/>
            <person name="Georgi E."/>
            <person name="Vette P."/>
            <person name="Zoeller G."/>
            <person name="Meyer H."/>
        </authorList>
    </citation>
    <scope>NUCLEOTIDE SEQUENCE [LARGE SCALE GENOMIC DNA]</scope>
    <source>
        <strain evidence="12">SPAn880</strain>
    </source>
</reference>
<name>A0A097IVU7_9POXV</name>
<keyword evidence="9 11" id="KW-0472">Membrane</keyword>
<feature type="transmembrane region" description="Helical" evidence="11">
    <location>
        <begin position="312"/>
        <end position="327"/>
    </location>
</feature>
<dbReference type="Proteomes" id="UP000121784">
    <property type="component" value="Segment"/>
</dbReference>
<sequence>MAAKPKEDNETVPVFIIPIVNRPPEDVFPTIPDAKTKSVDLQAVLDDKTPGVNNHDNIPTLLYRYYLWKKVEKSNVDNFKEYFTGICNVLCTSESKKSMANHFSLWEAYKKVNITDQENKFIVVIEDENTLFDSNFLTEVITAMYKKNIDILQLKETLYNGNTRSLLLAQDSKNTIYTYTGGYDFCLSAYIIRISKMKELITSILNMGGISTSLNFEMTRLEKDLNINRQVLNEAYKFVESDKKSLSHKRIENMKSSIWNRLGLWASNRFPHLSYIMTNPLFSFFGLFDITVLGVCIILFTIILMIFNVNSNLLWFIAGALFTYVVYN</sequence>